<reference evidence="1" key="2">
    <citation type="journal article" date="2015" name="Fish Shellfish Immunol.">
        <title>Early steps in the European eel (Anguilla anguilla)-Vibrio vulnificus interaction in the gills: Role of the RtxA13 toxin.</title>
        <authorList>
            <person name="Callol A."/>
            <person name="Pajuelo D."/>
            <person name="Ebbesson L."/>
            <person name="Teles M."/>
            <person name="MacKenzie S."/>
            <person name="Amaro C."/>
        </authorList>
    </citation>
    <scope>NUCLEOTIDE SEQUENCE</scope>
</reference>
<dbReference type="EMBL" id="GBXM01041762">
    <property type="protein sequence ID" value="JAH66815.1"/>
    <property type="molecule type" value="Transcribed_RNA"/>
</dbReference>
<dbReference type="AlphaFoldDB" id="A0A0E9UNN5"/>
<organism evidence="1">
    <name type="scientific">Anguilla anguilla</name>
    <name type="common">European freshwater eel</name>
    <name type="synonym">Muraena anguilla</name>
    <dbReference type="NCBI Taxonomy" id="7936"/>
    <lineage>
        <taxon>Eukaryota</taxon>
        <taxon>Metazoa</taxon>
        <taxon>Chordata</taxon>
        <taxon>Craniata</taxon>
        <taxon>Vertebrata</taxon>
        <taxon>Euteleostomi</taxon>
        <taxon>Actinopterygii</taxon>
        <taxon>Neopterygii</taxon>
        <taxon>Teleostei</taxon>
        <taxon>Anguilliformes</taxon>
        <taxon>Anguillidae</taxon>
        <taxon>Anguilla</taxon>
    </lineage>
</organism>
<protein>
    <submittedName>
        <fullName evidence="1">Uncharacterized protein</fullName>
    </submittedName>
</protein>
<accession>A0A0E9UNN5</accession>
<sequence length="24" mass="2692">MNYTIIQLINGACTACHFDLTFTT</sequence>
<evidence type="ECO:0000313" key="1">
    <source>
        <dbReference type="EMBL" id="JAH66815.1"/>
    </source>
</evidence>
<name>A0A0E9UNN5_ANGAN</name>
<reference evidence="1" key="1">
    <citation type="submission" date="2014-11" db="EMBL/GenBank/DDBJ databases">
        <authorList>
            <person name="Amaro Gonzalez C."/>
        </authorList>
    </citation>
    <scope>NUCLEOTIDE SEQUENCE</scope>
</reference>
<proteinExistence type="predicted"/>